<proteinExistence type="predicted"/>
<comment type="caution">
    <text evidence="2">The sequence shown here is derived from an EMBL/GenBank/DDBJ whole genome shotgun (WGS) entry which is preliminary data.</text>
</comment>
<keyword evidence="1" id="KW-0175">Coiled coil</keyword>
<accession>A3IV96</accession>
<protein>
    <submittedName>
        <fullName evidence="2">Uncharacterized protein</fullName>
    </submittedName>
</protein>
<organism evidence="2 3">
    <name type="scientific">Crocosphaera chwakensis CCY0110</name>
    <dbReference type="NCBI Taxonomy" id="391612"/>
    <lineage>
        <taxon>Bacteria</taxon>
        <taxon>Bacillati</taxon>
        <taxon>Cyanobacteriota</taxon>
        <taxon>Cyanophyceae</taxon>
        <taxon>Oscillatoriophycideae</taxon>
        <taxon>Chroococcales</taxon>
        <taxon>Aphanothecaceae</taxon>
        <taxon>Crocosphaera</taxon>
        <taxon>Crocosphaera chwakensis</taxon>
    </lineage>
</organism>
<sequence length="79" mass="9142">MSDFDFHRRLSAVEREINKLKDGYQELDSVVDPKGWIGESFELLDKDVEAVKQEISQLRQEVNGKLDAILQYLTGMNKN</sequence>
<evidence type="ECO:0000313" key="3">
    <source>
        <dbReference type="Proteomes" id="UP000003781"/>
    </source>
</evidence>
<name>A3IV96_9CHRO</name>
<dbReference type="RefSeq" id="WP_008277304.1">
    <property type="nucleotide sequence ID" value="NZ_AAXW01000041.1"/>
</dbReference>
<reference evidence="2 3" key="1">
    <citation type="submission" date="2007-03" db="EMBL/GenBank/DDBJ databases">
        <authorList>
            <person name="Stal L."/>
            <person name="Ferriera S."/>
            <person name="Johnson J."/>
            <person name="Kravitz S."/>
            <person name="Beeson K."/>
            <person name="Sutton G."/>
            <person name="Rogers Y.-H."/>
            <person name="Friedman R."/>
            <person name="Frazier M."/>
            <person name="Venter J.C."/>
        </authorList>
    </citation>
    <scope>NUCLEOTIDE SEQUENCE [LARGE SCALE GENOMIC DNA]</scope>
    <source>
        <strain evidence="2 3">CCY0110</strain>
    </source>
</reference>
<dbReference type="OrthoDB" id="427614at2"/>
<evidence type="ECO:0000256" key="1">
    <source>
        <dbReference type="SAM" id="Coils"/>
    </source>
</evidence>
<dbReference type="EMBL" id="AAXW01000041">
    <property type="protein sequence ID" value="EAZ89565.1"/>
    <property type="molecule type" value="Genomic_DNA"/>
</dbReference>
<evidence type="ECO:0000313" key="2">
    <source>
        <dbReference type="EMBL" id="EAZ89565.1"/>
    </source>
</evidence>
<feature type="coiled-coil region" evidence="1">
    <location>
        <begin position="10"/>
        <end position="68"/>
    </location>
</feature>
<keyword evidence="3" id="KW-1185">Reference proteome</keyword>
<dbReference type="Gene3D" id="1.20.58.130">
    <property type="match status" value="1"/>
</dbReference>
<dbReference type="eggNOG" id="ENOG50320RE">
    <property type="taxonomic scope" value="Bacteria"/>
</dbReference>
<dbReference type="AlphaFoldDB" id="A3IV96"/>
<gene>
    <name evidence="2" type="ORF">CY0110_08361</name>
</gene>
<dbReference type="Proteomes" id="UP000003781">
    <property type="component" value="Unassembled WGS sequence"/>
</dbReference>